<reference evidence="4" key="1">
    <citation type="journal article" date="2017" name="Nat. Ecol. Evol.">
        <title>Genome expansion and lineage-specific genetic innovations in the forest pathogenic fungi Armillaria.</title>
        <authorList>
            <person name="Sipos G."/>
            <person name="Prasanna A.N."/>
            <person name="Walter M.C."/>
            <person name="O'Connor E."/>
            <person name="Balint B."/>
            <person name="Krizsan K."/>
            <person name="Kiss B."/>
            <person name="Hess J."/>
            <person name="Varga T."/>
            <person name="Slot J."/>
            <person name="Riley R."/>
            <person name="Boka B."/>
            <person name="Rigling D."/>
            <person name="Barry K."/>
            <person name="Lee J."/>
            <person name="Mihaltcheva S."/>
            <person name="LaButti K."/>
            <person name="Lipzen A."/>
            <person name="Waldron R."/>
            <person name="Moloney N.M."/>
            <person name="Sperisen C."/>
            <person name="Kredics L."/>
            <person name="Vagvoelgyi C."/>
            <person name="Patrignani A."/>
            <person name="Fitzpatrick D."/>
            <person name="Nagy I."/>
            <person name="Doyle S."/>
            <person name="Anderson J.B."/>
            <person name="Grigoriev I.V."/>
            <person name="Gueldener U."/>
            <person name="Muensterkoetter M."/>
            <person name="Nagy L.G."/>
        </authorList>
    </citation>
    <scope>NUCLEOTIDE SEQUENCE [LARGE SCALE GENOMIC DNA]</scope>
    <source>
        <strain evidence="4">Ar21-2</strain>
    </source>
</reference>
<name>A0A2H3DS52_ARMGA</name>
<protein>
    <submittedName>
        <fullName evidence="3">Uncharacterized protein</fullName>
    </submittedName>
</protein>
<dbReference type="InParanoid" id="A0A2H3DS52"/>
<keyword evidence="2" id="KW-0472">Membrane</keyword>
<keyword evidence="2" id="KW-0812">Transmembrane</keyword>
<evidence type="ECO:0000313" key="4">
    <source>
        <dbReference type="Proteomes" id="UP000217790"/>
    </source>
</evidence>
<evidence type="ECO:0000313" key="3">
    <source>
        <dbReference type="EMBL" id="PBK90266.1"/>
    </source>
</evidence>
<dbReference type="AlphaFoldDB" id="A0A2H3DS52"/>
<organism evidence="3 4">
    <name type="scientific">Armillaria gallica</name>
    <name type="common">Bulbous honey fungus</name>
    <name type="synonym">Armillaria bulbosa</name>
    <dbReference type="NCBI Taxonomy" id="47427"/>
    <lineage>
        <taxon>Eukaryota</taxon>
        <taxon>Fungi</taxon>
        <taxon>Dikarya</taxon>
        <taxon>Basidiomycota</taxon>
        <taxon>Agaricomycotina</taxon>
        <taxon>Agaricomycetes</taxon>
        <taxon>Agaricomycetidae</taxon>
        <taxon>Agaricales</taxon>
        <taxon>Marasmiineae</taxon>
        <taxon>Physalacriaceae</taxon>
        <taxon>Armillaria</taxon>
    </lineage>
</organism>
<keyword evidence="2" id="KW-1133">Transmembrane helix</keyword>
<evidence type="ECO:0000256" key="1">
    <source>
        <dbReference type="SAM" id="MobiDB-lite"/>
    </source>
</evidence>
<dbReference type="OrthoDB" id="2937830at2759"/>
<gene>
    <name evidence="3" type="ORF">ARMGADRAFT_1083128</name>
</gene>
<proteinExistence type="predicted"/>
<feature type="region of interest" description="Disordered" evidence="1">
    <location>
        <begin position="158"/>
        <end position="182"/>
    </location>
</feature>
<dbReference type="EMBL" id="KZ293666">
    <property type="protein sequence ID" value="PBK90266.1"/>
    <property type="molecule type" value="Genomic_DNA"/>
</dbReference>
<evidence type="ECO:0000256" key="2">
    <source>
        <dbReference type="SAM" id="Phobius"/>
    </source>
</evidence>
<dbReference type="OMA" id="HEKYAWA"/>
<feature type="transmembrane region" description="Helical" evidence="2">
    <location>
        <begin position="20"/>
        <end position="44"/>
    </location>
</feature>
<dbReference type="Proteomes" id="UP000217790">
    <property type="component" value="Unassembled WGS sequence"/>
</dbReference>
<accession>A0A2H3DS52</accession>
<keyword evidence="4" id="KW-1185">Reference proteome</keyword>
<sequence length="210" mass="23250">MAQNEQNSSNSSKWKDVATTIATSTSSGTAANTVALVVVLWHLLPKMLPPLRPGSMIDLLDDAIKEVADMYDEHKRILGDCASFETDLNRLELATLELKEKHIQDSLNVSWVNIPSRLSHEKYAWATARAHCREVDGLKSWLVLAIIKAKKSPLQTALGTVSNQGRDQATRPTDNASASSPRASIECRTLRLGFRFVHPYALNPFLNVTQ</sequence>